<sequence>IAPFINQLGIVEALHTYGPPKFRTQEITNNIIVNILRIIAGFPTLNDFRLNSDLSVAIGAGLTITPQKSRFYDSFDDLEFQPSVETSK</sequence>
<dbReference type="AlphaFoldDB" id="X1JGW7"/>
<evidence type="ECO:0000313" key="1">
    <source>
        <dbReference type="EMBL" id="GAH68968.1"/>
    </source>
</evidence>
<reference evidence="1" key="1">
    <citation type="journal article" date="2014" name="Front. Microbiol.">
        <title>High frequency of phylogenetically diverse reductive dehalogenase-homologous genes in deep subseafloor sedimentary metagenomes.</title>
        <authorList>
            <person name="Kawai M."/>
            <person name="Futagami T."/>
            <person name="Toyoda A."/>
            <person name="Takaki Y."/>
            <person name="Nishi S."/>
            <person name="Hori S."/>
            <person name="Arai W."/>
            <person name="Tsubouchi T."/>
            <person name="Morono Y."/>
            <person name="Uchiyama I."/>
            <person name="Ito T."/>
            <person name="Fujiyama A."/>
            <person name="Inagaki F."/>
            <person name="Takami H."/>
        </authorList>
    </citation>
    <scope>NUCLEOTIDE SEQUENCE</scope>
    <source>
        <strain evidence="1">Expedition CK06-06</strain>
    </source>
</reference>
<comment type="caution">
    <text evidence="1">The sequence shown here is derived from an EMBL/GenBank/DDBJ whole genome shotgun (WGS) entry which is preliminary data.</text>
</comment>
<accession>X1JGW7</accession>
<feature type="non-terminal residue" evidence="1">
    <location>
        <position position="1"/>
    </location>
</feature>
<proteinExistence type="predicted"/>
<protein>
    <submittedName>
        <fullName evidence="1">Uncharacterized protein</fullName>
    </submittedName>
</protein>
<dbReference type="EMBL" id="BARU01032255">
    <property type="protein sequence ID" value="GAH68968.1"/>
    <property type="molecule type" value="Genomic_DNA"/>
</dbReference>
<name>X1JGW7_9ZZZZ</name>
<organism evidence="1">
    <name type="scientific">marine sediment metagenome</name>
    <dbReference type="NCBI Taxonomy" id="412755"/>
    <lineage>
        <taxon>unclassified sequences</taxon>
        <taxon>metagenomes</taxon>
        <taxon>ecological metagenomes</taxon>
    </lineage>
</organism>
<gene>
    <name evidence="1" type="ORF">S03H2_50893</name>
</gene>